<keyword evidence="3" id="KW-1185">Reference proteome</keyword>
<evidence type="ECO:0000259" key="1">
    <source>
        <dbReference type="PROSITE" id="PS50965"/>
    </source>
</evidence>
<name>A0A366JT26_CYTFI</name>
<reference evidence="2 3" key="1">
    <citation type="submission" date="2018-06" db="EMBL/GenBank/DDBJ databases">
        <title>Freshwater and sediment microbial communities from various areas in North America, analyzing microbe dynamics in response to fracking.</title>
        <authorList>
            <person name="Lamendella R."/>
        </authorList>
    </citation>
    <scope>NUCLEOTIDE SEQUENCE [LARGE SCALE GENOMIC DNA]</scope>
    <source>
        <strain evidence="2 3">14_TX</strain>
    </source>
</reference>
<dbReference type="STRING" id="1399.VL14_21295"/>
<dbReference type="InterPro" id="IPR011528">
    <property type="entry name" value="NERD"/>
</dbReference>
<dbReference type="RefSeq" id="WP_113883575.1">
    <property type="nucleotide sequence ID" value="NZ_QNSF01000008.1"/>
</dbReference>
<sequence length="326" mass="37668">MINRLRFEPKELEMLRFLSRRLELPLKNENQYLHLEKGYAGELHFDRELQDLPDSCIILNDLLLENSNTHFQIDTLLIAGGTIFVFEVKNYEGDYYIENERWYSLLSKTEIKNPLLQLQRSETLLRGLLKEFGYHLPIKSHLIFINPGFQLYQAPITIPAVFPAQIKRFLEKLKTIPNAAKSRNLKLAEQLKARCLKENPYVRIPEYTYDQLRKGIICSSCTSFLAPFTQGYLSCRECGLKEKVDTAVLRSVKEFAVLFPDRKLTTNTIVDWCGGIGSGKVVQRILGRNYEKKGRGKGSYYQACQMEEKVNGGQRGINAENKDCKR</sequence>
<feature type="domain" description="NERD" evidence="1">
    <location>
        <begin position="37"/>
        <end position="148"/>
    </location>
</feature>
<evidence type="ECO:0000313" key="2">
    <source>
        <dbReference type="EMBL" id="RBP91234.1"/>
    </source>
</evidence>
<dbReference type="Proteomes" id="UP000252731">
    <property type="component" value="Unassembled WGS sequence"/>
</dbReference>
<protein>
    <submittedName>
        <fullName evidence="2">Nuclease-like protein</fullName>
    </submittedName>
</protein>
<organism evidence="2 3">
    <name type="scientific">Cytobacillus firmus</name>
    <name type="common">Bacillus firmus</name>
    <dbReference type="NCBI Taxonomy" id="1399"/>
    <lineage>
        <taxon>Bacteria</taxon>
        <taxon>Bacillati</taxon>
        <taxon>Bacillota</taxon>
        <taxon>Bacilli</taxon>
        <taxon>Bacillales</taxon>
        <taxon>Bacillaceae</taxon>
        <taxon>Cytobacillus</taxon>
    </lineage>
</organism>
<comment type="caution">
    <text evidence="2">The sequence shown here is derived from an EMBL/GenBank/DDBJ whole genome shotgun (WGS) entry which is preliminary data.</text>
</comment>
<gene>
    <name evidence="2" type="ORF">DFO70_10812</name>
</gene>
<accession>A0A366JT26</accession>
<dbReference type="AlphaFoldDB" id="A0A366JT26"/>
<dbReference type="PROSITE" id="PS50965">
    <property type="entry name" value="NERD"/>
    <property type="match status" value="1"/>
</dbReference>
<dbReference type="Pfam" id="PF08378">
    <property type="entry name" value="NERD"/>
    <property type="match status" value="1"/>
</dbReference>
<dbReference type="OrthoDB" id="2164794at2"/>
<proteinExistence type="predicted"/>
<dbReference type="EMBL" id="QNSF01000008">
    <property type="protein sequence ID" value="RBP91234.1"/>
    <property type="molecule type" value="Genomic_DNA"/>
</dbReference>
<evidence type="ECO:0000313" key="3">
    <source>
        <dbReference type="Proteomes" id="UP000252731"/>
    </source>
</evidence>